<name>A0ABS7UDI4_9ACTN</name>
<dbReference type="InterPro" id="IPR007627">
    <property type="entry name" value="RNA_pol_sigma70_r2"/>
</dbReference>
<dbReference type="PANTHER" id="PTHR43133">
    <property type="entry name" value="RNA POLYMERASE ECF-TYPE SIGMA FACTO"/>
    <property type="match status" value="1"/>
</dbReference>
<dbReference type="InterPro" id="IPR039425">
    <property type="entry name" value="RNA_pol_sigma-70-like"/>
</dbReference>
<sequence>MDRRATQDFEDFALARSGDLYRQAWAMCGDRHRAEDLVQETLAKVFVRWRRIQTPYAYSQRTLLRTYLSRRRLRSSSEQPWGELPDHAGVTDPMEHSDARLTLQQTLAGLTRLDRAVLVLRYLEDLSVAETADRLDLSPGAVKTRTMRALSRARERSVR</sequence>
<dbReference type="NCBIfam" id="TIGR02983">
    <property type="entry name" value="SigE-fam_strep"/>
    <property type="match status" value="1"/>
</dbReference>
<dbReference type="InterPro" id="IPR014284">
    <property type="entry name" value="RNA_pol_sigma-70_dom"/>
</dbReference>
<evidence type="ECO:0000256" key="4">
    <source>
        <dbReference type="ARBA" id="ARBA00023125"/>
    </source>
</evidence>
<dbReference type="SUPFAM" id="SSF88946">
    <property type="entry name" value="Sigma2 domain of RNA polymerase sigma factors"/>
    <property type="match status" value="1"/>
</dbReference>
<comment type="caution">
    <text evidence="8">The sequence shown here is derived from an EMBL/GenBank/DDBJ whole genome shotgun (WGS) entry which is preliminary data.</text>
</comment>
<organism evidence="8 9">
    <name type="scientific">Nocardioides mangrovi</name>
    <dbReference type="NCBI Taxonomy" id="2874580"/>
    <lineage>
        <taxon>Bacteria</taxon>
        <taxon>Bacillati</taxon>
        <taxon>Actinomycetota</taxon>
        <taxon>Actinomycetes</taxon>
        <taxon>Propionibacteriales</taxon>
        <taxon>Nocardioidaceae</taxon>
        <taxon>Nocardioides</taxon>
    </lineage>
</organism>
<gene>
    <name evidence="8" type="ORF">K8U61_11410</name>
</gene>
<dbReference type="RefSeq" id="WP_224123144.1">
    <property type="nucleotide sequence ID" value="NZ_JAIQZJ010000006.1"/>
</dbReference>
<evidence type="ECO:0000256" key="2">
    <source>
        <dbReference type="ARBA" id="ARBA00023015"/>
    </source>
</evidence>
<dbReference type="InterPro" id="IPR014325">
    <property type="entry name" value="RNA_pol_sigma-E_actinobac"/>
</dbReference>
<proteinExistence type="inferred from homology"/>
<keyword evidence="9" id="KW-1185">Reference proteome</keyword>
<keyword evidence="4" id="KW-0238">DNA-binding</keyword>
<dbReference type="SUPFAM" id="SSF88659">
    <property type="entry name" value="Sigma3 and sigma4 domains of RNA polymerase sigma factors"/>
    <property type="match status" value="1"/>
</dbReference>
<evidence type="ECO:0000256" key="5">
    <source>
        <dbReference type="ARBA" id="ARBA00023163"/>
    </source>
</evidence>
<dbReference type="InterPro" id="IPR036388">
    <property type="entry name" value="WH-like_DNA-bd_sf"/>
</dbReference>
<keyword evidence="2" id="KW-0805">Transcription regulation</keyword>
<dbReference type="InterPro" id="IPR013249">
    <property type="entry name" value="RNA_pol_sigma70_r4_t2"/>
</dbReference>
<keyword evidence="5" id="KW-0804">Transcription</keyword>
<keyword evidence="3" id="KW-0731">Sigma factor</keyword>
<dbReference type="PANTHER" id="PTHR43133:SF50">
    <property type="entry name" value="ECF RNA POLYMERASE SIGMA FACTOR SIGM"/>
    <property type="match status" value="1"/>
</dbReference>
<feature type="domain" description="RNA polymerase sigma factor 70 region 4 type 2" evidence="7">
    <location>
        <begin position="102"/>
        <end position="151"/>
    </location>
</feature>
<evidence type="ECO:0000259" key="6">
    <source>
        <dbReference type="Pfam" id="PF04542"/>
    </source>
</evidence>
<evidence type="ECO:0000313" key="9">
    <source>
        <dbReference type="Proteomes" id="UP000780875"/>
    </source>
</evidence>
<dbReference type="Pfam" id="PF08281">
    <property type="entry name" value="Sigma70_r4_2"/>
    <property type="match status" value="1"/>
</dbReference>
<comment type="similarity">
    <text evidence="1">Belongs to the sigma-70 factor family. ECF subfamily.</text>
</comment>
<protein>
    <submittedName>
        <fullName evidence="8">SigE family RNA polymerase sigma factor</fullName>
    </submittedName>
</protein>
<evidence type="ECO:0000259" key="7">
    <source>
        <dbReference type="Pfam" id="PF08281"/>
    </source>
</evidence>
<evidence type="ECO:0000313" key="8">
    <source>
        <dbReference type="EMBL" id="MBZ5738771.1"/>
    </source>
</evidence>
<dbReference type="InterPro" id="IPR013324">
    <property type="entry name" value="RNA_pol_sigma_r3/r4-like"/>
</dbReference>
<dbReference type="Gene3D" id="1.10.1740.10">
    <property type="match status" value="1"/>
</dbReference>
<dbReference type="CDD" id="cd06171">
    <property type="entry name" value="Sigma70_r4"/>
    <property type="match status" value="1"/>
</dbReference>
<evidence type="ECO:0000256" key="3">
    <source>
        <dbReference type="ARBA" id="ARBA00023082"/>
    </source>
</evidence>
<dbReference type="InterPro" id="IPR013325">
    <property type="entry name" value="RNA_pol_sigma_r2"/>
</dbReference>
<dbReference type="Proteomes" id="UP000780875">
    <property type="component" value="Unassembled WGS sequence"/>
</dbReference>
<dbReference type="Gene3D" id="1.10.10.10">
    <property type="entry name" value="Winged helix-like DNA-binding domain superfamily/Winged helix DNA-binding domain"/>
    <property type="match status" value="1"/>
</dbReference>
<accession>A0ABS7UDI4</accession>
<dbReference type="Pfam" id="PF04542">
    <property type="entry name" value="Sigma70_r2"/>
    <property type="match status" value="1"/>
</dbReference>
<dbReference type="EMBL" id="JAIQZJ010000006">
    <property type="protein sequence ID" value="MBZ5738771.1"/>
    <property type="molecule type" value="Genomic_DNA"/>
</dbReference>
<evidence type="ECO:0000256" key="1">
    <source>
        <dbReference type="ARBA" id="ARBA00010641"/>
    </source>
</evidence>
<reference evidence="8 9" key="1">
    <citation type="submission" date="2021-09" db="EMBL/GenBank/DDBJ databases">
        <title>Whole genome sequence of Nocardioides sp. GBK3QG-3.</title>
        <authorList>
            <person name="Tuo L."/>
        </authorList>
    </citation>
    <scope>NUCLEOTIDE SEQUENCE [LARGE SCALE GENOMIC DNA]</scope>
    <source>
        <strain evidence="8 9">GBK3QG-3</strain>
    </source>
</reference>
<dbReference type="NCBIfam" id="TIGR02937">
    <property type="entry name" value="sigma70-ECF"/>
    <property type="match status" value="1"/>
</dbReference>
<feature type="domain" description="RNA polymerase sigma-70 region 2" evidence="6">
    <location>
        <begin position="18"/>
        <end position="72"/>
    </location>
</feature>